<protein>
    <submittedName>
        <fullName evidence="1">Putative carbohydrate sulfotransferase 15</fullName>
    </submittedName>
</protein>
<organism evidence="1 2">
    <name type="scientific">Penaeus vannamei</name>
    <name type="common">Whiteleg shrimp</name>
    <name type="synonym">Litopenaeus vannamei</name>
    <dbReference type="NCBI Taxonomy" id="6689"/>
    <lineage>
        <taxon>Eukaryota</taxon>
        <taxon>Metazoa</taxon>
        <taxon>Ecdysozoa</taxon>
        <taxon>Arthropoda</taxon>
        <taxon>Crustacea</taxon>
        <taxon>Multicrustacea</taxon>
        <taxon>Malacostraca</taxon>
        <taxon>Eumalacostraca</taxon>
        <taxon>Eucarida</taxon>
        <taxon>Decapoda</taxon>
        <taxon>Dendrobranchiata</taxon>
        <taxon>Penaeoidea</taxon>
        <taxon>Penaeidae</taxon>
        <taxon>Penaeus</taxon>
    </lineage>
</organism>
<keyword evidence="2" id="KW-1185">Reference proteome</keyword>
<dbReference type="Gene3D" id="3.40.50.300">
    <property type="entry name" value="P-loop containing nucleotide triphosphate hydrolases"/>
    <property type="match status" value="2"/>
</dbReference>
<dbReference type="AlphaFoldDB" id="A0A3R7QCX4"/>
<evidence type="ECO:0000313" key="2">
    <source>
        <dbReference type="Proteomes" id="UP000283509"/>
    </source>
</evidence>
<accession>A0A3R7QCX4</accession>
<dbReference type="SUPFAM" id="SSF52540">
    <property type="entry name" value="P-loop containing nucleoside triphosphate hydrolases"/>
    <property type="match status" value="1"/>
</dbReference>
<dbReference type="PANTHER" id="PTHR15723">
    <property type="entry name" value="CARBOHYDRATE SULFOTRANSFERASE 15"/>
    <property type="match status" value="1"/>
</dbReference>
<dbReference type="Proteomes" id="UP000283509">
    <property type="component" value="Unassembled WGS sequence"/>
</dbReference>
<comment type="caution">
    <text evidence="1">The sequence shown here is derived from an EMBL/GenBank/DDBJ whole genome shotgun (WGS) entry which is preliminary data.</text>
</comment>
<dbReference type="OrthoDB" id="8068875at2759"/>
<reference evidence="1 2" key="2">
    <citation type="submission" date="2019-01" db="EMBL/GenBank/DDBJ databases">
        <title>The decoding of complex shrimp genome reveals the adaptation for benthos swimmer, frequently molting mechanism and breeding impact on genome.</title>
        <authorList>
            <person name="Sun Y."/>
            <person name="Gao Y."/>
            <person name="Yu Y."/>
        </authorList>
    </citation>
    <scope>NUCLEOTIDE SEQUENCE [LARGE SCALE GENOMIC DNA]</scope>
    <source>
        <tissue evidence="1">Muscle</tissue>
    </source>
</reference>
<name>A0A3R7QCX4_PENVA</name>
<dbReference type="GO" id="GO:0050659">
    <property type="term" value="F:N-acetylgalactosamine 4-sulfate 6-O-sulfotransferase activity"/>
    <property type="evidence" value="ECO:0007669"/>
    <property type="project" value="TreeGrafter"/>
</dbReference>
<dbReference type="Pfam" id="PF13469">
    <property type="entry name" value="Sulfotransfer_3"/>
    <property type="match status" value="1"/>
</dbReference>
<dbReference type="GO" id="GO:0019319">
    <property type="term" value="P:hexose biosynthetic process"/>
    <property type="evidence" value="ECO:0007669"/>
    <property type="project" value="TreeGrafter"/>
</dbReference>
<sequence length="399" mass="46299">MAMLEYYRYVTRKNSGTVLRCLPYFFLVGQPKCGTTDIFQRINSHPDVIQPALKGPHWWTRRRYGQPSSDRPVSFMEYLALFNYAATKIEEQWVLSGNKQFHERITGDGSTSTLWDSSQTMTYLYSVLDDSDVDELVMDYVAKRNGSLKRARVNGVLNNVFIRGRTKRDRFDCCYDGSKDGDFNARVEKVTYSQNYSIQPGAVLPITVADVIHSVIPNSRIIAVIREPVSRLYSSYLFFNLRSAVSPERFDLLVKSSLEMWENCTTEYSVRSCAYNKTLQNSMGVRLYNGLYSVFLCDWLKVFPREQVLVVRMEDYHQDMVSSLATIYNHLGLRPLTDDEEEVVNTEPIHNKSKRKKTVGKMLNSTAYILREFYRKFNSDLAELLGDSRFTWEDTYATW</sequence>
<dbReference type="STRING" id="6689.A0A3R7QCX4"/>
<dbReference type="PANTHER" id="PTHR15723:SF0">
    <property type="entry name" value="CARBOHYDRATE SULFOTRANSFERASE 15"/>
    <property type="match status" value="1"/>
</dbReference>
<evidence type="ECO:0000313" key="1">
    <source>
        <dbReference type="EMBL" id="ROT63608.1"/>
    </source>
</evidence>
<keyword evidence="1" id="KW-0808">Transferase</keyword>
<reference evidence="1 2" key="1">
    <citation type="submission" date="2018-04" db="EMBL/GenBank/DDBJ databases">
        <authorList>
            <person name="Zhang X."/>
            <person name="Yuan J."/>
            <person name="Li F."/>
            <person name="Xiang J."/>
        </authorList>
    </citation>
    <scope>NUCLEOTIDE SEQUENCE [LARGE SCALE GENOMIC DNA]</scope>
    <source>
        <tissue evidence="1">Muscle</tissue>
    </source>
</reference>
<proteinExistence type="predicted"/>
<gene>
    <name evidence="1" type="ORF">C7M84_018510</name>
</gene>
<dbReference type="InterPro" id="IPR052654">
    <property type="entry name" value="CS_Sulfotransferase"/>
</dbReference>
<dbReference type="EMBL" id="QCYY01003414">
    <property type="protein sequence ID" value="ROT63608.1"/>
    <property type="molecule type" value="Genomic_DNA"/>
</dbReference>
<dbReference type="InterPro" id="IPR027417">
    <property type="entry name" value="P-loop_NTPase"/>
</dbReference>